<dbReference type="InterPro" id="IPR002172">
    <property type="entry name" value="LDrepeatLR_classA_rpt"/>
</dbReference>
<keyword evidence="1" id="KW-1015">Disulfide bond</keyword>
<gene>
    <name evidence="5" type="primary">gtb1</name>
    <name evidence="5" type="ORF">GWK47_018569</name>
</gene>
<keyword evidence="3" id="KW-1133">Transmembrane helix</keyword>
<reference evidence="5" key="1">
    <citation type="submission" date="2020-07" db="EMBL/GenBank/DDBJ databases">
        <title>The High-quality genome of the commercially important snow crab, Chionoecetes opilio.</title>
        <authorList>
            <person name="Jeong J.-H."/>
            <person name="Ryu S."/>
        </authorList>
    </citation>
    <scope>NUCLEOTIDE SEQUENCE</scope>
    <source>
        <strain evidence="5">MADBK_172401_WGS</strain>
        <tissue evidence="5">Digestive gland</tissue>
    </source>
</reference>
<keyword evidence="3" id="KW-0812">Transmembrane</keyword>
<dbReference type="GO" id="GO:0006491">
    <property type="term" value="P:N-glycan processing"/>
    <property type="evidence" value="ECO:0007669"/>
    <property type="project" value="TreeGrafter"/>
</dbReference>
<dbReference type="InterPro" id="IPR039794">
    <property type="entry name" value="Gtb1-like"/>
</dbReference>
<keyword evidence="6" id="KW-1185">Reference proteome</keyword>
<dbReference type="CDD" id="cd00112">
    <property type="entry name" value="LDLa"/>
    <property type="match status" value="1"/>
</dbReference>
<evidence type="ECO:0000313" key="6">
    <source>
        <dbReference type="Proteomes" id="UP000770661"/>
    </source>
</evidence>
<dbReference type="AlphaFoldDB" id="A0A8J4XQF6"/>
<feature type="compositionally biased region" description="Polar residues" evidence="2">
    <location>
        <begin position="60"/>
        <end position="72"/>
    </location>
</feature>
<feature type="region of interest" description="Disordered" evidence="2">
    <location>
        <begin position="47"/>
        <end position="90"/>
    </location>
</feature>
<evidence type="ECO:0000256" key="1">
    <source>
        <dbReference type="ARBA" id="ARBA00023157"/>
    </source>
</evidence>
<dbReference type="PANTHER" id="PTHR12630:SF1">
    <property type="entry name" value="GLUCOSIDASE 2 SUBUNIT BETA"/>
    <property type="match status" value="1"/>
</dbReference>
<dbReference type="InterPro" id="IPR036055">
    <property type="entry name" value="LDL_receptor-like_sf"/>
</dbReference>
<comment type="caution">
    <text evidence="5">The sequence shown here is derived from an EMBL/GenBank/DDBJ whole genome shotgun (WGS) entry which is preliminary data.</text>
</comment>
<dbReference type="SUPFAM" id="SSF57424">
    <property type="entry name" value="LDL receptor-like module"/>
    <property type="match status" value="1"/>
</dbReference>
<sequence length="244" mass="27737">MNIGRVLLSLPLRKQTVLGTLVMATVLYIVYQFTFVSELTESSKSQKHYVGEQHKHHRQQAASRRQSHTQEINQKEQPRDVRPRKADETINGKVQVVAEEREKQNSNVKGDINGEWEKKNPQHEIQNVKDTFEKQKSTVTFRCEKSGKLIAVEKLNDNYCDCPEDGSDEPRTNACANGNFVCLKRVKSFPEAIPSGWVNDGVCDCCDGSDEWKMKTNEGSLPLNLQRRIGRYLSPCPDQCPDAT</sequence>
<accession>A0A8J4XQF6</accession>
<dbReference type="EMBL" id="JACEEZ010022462">
    <property type="protein sequence ID" value="KAG0712401.1"/>
    <property type="molecule type" value="Genomic_DNA"/>
</dbReference>
<feature type="transmembrane region" description="Helical" evidence="3">
    <location>
        <begin position="17"/>
        <end position="37"/>
    </location>
</feature>
<dbReference type="OrthoDB" id="28322at2759"/>
<proteinExistence type="predicted"/>
<feature type="compositionally biased region" description="Basic and acidic residues" evidence="2">
    <location>
        <begin position="73"/>
        <end position="90"/>
    </location>
</feature>
<name>A0A8J4XQF6_CHIOP</name>
<dbReference type="Gene3D" id="4.10.400.10">
    <property type="entry name" value="Low-density Lipoprotein Receptor"/>
    <property type="match status" value="1"/>
</dbReference>
<dbReference type="PANTHER" id="PTHR12630">
    <property type="entry name" value="N-LINKED OLIGOSACCHARIDE PROCESSING"/>
    <property type="match status" value="1"/>
</dbReference>
<dbReference type="Proteomes" id="UP000770661">
    <property type="component" value="Unassembled WGS sequence"/>
</dbReference>
<feature type="domain" description="Glucosidase II beta subunit N-terminal" evidence="4">
    <location>
        <begin position="138"/>
        <end position="216"/>
    </location>
</feature>
<dbReference type="GO" id="GO:0017177">
    <property type="term" value="C:glucosidase II complex"/>
    <property type="evidence" value="ECO:0007669"/>
    <property type="project" value="TreeGrafter"/>
</dbReference>
<evidence type="ECO:0000313" key="5">
    <source>
        <dbReference type="EMBL" id="KAG0712401.1"/>
    </source>
</evidence>
<dbReference type="InterPro" id="IPR028146">
    <property type="entry name" value="PRKCSH_N"/>
</dbReference>
<evidence type="ECO:0000256" key="2">
    <source>
        <dbReference type="SAM" id="MobiDB-lite"/>
    </source>
</evidence>
<protein>
    <submittedName>
        <fullName evidence="5">Glucosidase 2 subunit beta</fullName>
    </submittedName>
</protein>
<keyword evidence="3" id="KW-0472">Membrane</keyword>
<dbReference type="Pfam" id="PF12999">
    <property type="entry name" value="PRKCSH-like"/>
    <property type="match status" value="1"/>
</dbReference>
<evidence type="ECO:0000256" key="3">
    <source>
        <dbReference type="SAM" id="Phobius"/>
    </source>
</evidence>
<evidence type="ECO:0000259" key="4">
    <source>
        <dbReference type="Pfam" id="PF12999"/>
    </source>
</evidence>
<organism evidence="5 6">
    <name type="scientific">Chionoecetes opilio</name>
    <name type="common">Atlantic snow crab</name>
    <name type="synonym">Cancer opilio</name>
    <dbReference type="NCBI Taxonomy" id="41210"/>
    <lineage>
        <taxon>Eukaryota</taxon>
        <taxon>Metazoa</taxon>
        <taxon>Ecdysozoa</taxon>
        <taxon>Arthropoda</taxon>
        <taxon>Crustacea</taxon>
        <taxon>Multicrustacea</taxon>
        <taxon>Malacostraca</taxon>
        <taxon>Eumalacostraca</taxon>
        <taxon>Eucarida</taxon>
        <taxon>Decapoda</taxon>
        <taxon>Pleocyemata</taxon>
        <taxon>Brachyura</taxon>
        <taxon>Eubrachyura</taxon>
        <taxon>Majoidea</taxon>
        <taxon>Majidae</taxon>
        <taxon>Chionoecetes</taxon>
    </lineage>
</organism>